<feature type="region of interest" description="Disordered" evidence="1">
    <location>
        <begin position="1"/>
        <end position="25"/>
    </location>
</feature>
<gene>
    <name evidence="2" type="ORF">CSOJ01_15563</name>
</gene>
<evidence type="ECO:0000256" key="1">
    <source>
        <dbReference type="SAM" id="MobiDB-lite"/>
    </source>
</evidence>
<evidence type="ECO:0000313" key="2">
    <source>
        <dbReference type="EMBL" id="KAF6785575.1"/>
    </source>
</evidence>
<proteinExistence type="predicted"/>
<reference evidence="2 3" key="1">
    <citation type="journal article" date="2020" name="Phytopathology">
        <title>Genome Sequence Resources of Colletotrichum truncatum, C. plurivorum, C. musicola, and C. sojae: Four Species Pathogenic to Soybean (Glycine max).</title>
        <authorList>
            <person name="Rogerio F."/>
            <person name="Boufleur T.R."/>
            <person name="Ciampi-Guillardi M."/>
            <person name="Sukno S.A."/>
            <person name="Thon M.R."/>
            <person name="Massola Junior N.S."/>
            <person name="Baroncelli R."/>
        </authorList>
    </citation>
    <scope>NUCLEOTIDE SEQUENCE [LARGE SCALE GENOMIC DNA]</scope>
    <source>
        <strain evidence="2 3">LFN0009</strain>
    </source>
</reference>
<name>A0A8H6IMW8_9PEZI</name>
<keyword evidence="3" id="KW-1185">Reference proteome</keyword>
<evidence type="ECO:0000313" key="3">
    <source>
        <dbReference type="Proteomes" id="UP000652219"/>
    </source>
</evidence>
<protein>
    <submittedName>
        <fullName evidence="2">Uncharacterized protein</fullName>
    </submittedName>
</protein>
<organism evidence="2 3">
    <name type="scientific">Colletotrichum sojae</name>
    <dbReference type="NCBI Taxonomy" id="2175907"/>
    <lineage>
        <taxon>Eukaryota</taxon>
        <taxon>Fungi</taxon>
        <taxon>Dikarya</taxon>
        <taxon>Ascomycota</taxon>
        <taxon>Pezizomycotina</taxon>
        <taxon>Sordariomycetes</taxon>
        <taxon>Hypocreomycetidae</taxon>
        <taxon>Glomerellales</taxon>
        <taxon>Glomerellaceae</taxon>
        <taxon>Colletotrichum</taxon>
        <taxon>Colletotrichum orchidearum species complex</taxon>
    </lineage>
</organism>
<comment type="caution">
    <text evidence="2">The sequence shown here is derived from an EMBL/GenBank/DDBJ whole genome shotgun (WGS) entry which is preliminary data.</text>
</comment>
<feature type="compositionally biased region" description="Polar residues" evidence="1">
    <location>
        <begin position="1"/>
        <end position="14"/>
    </location>
</feature>
<accession>A0A8H6IMW8</accession>
<dbReference type="Proteomes" id="UP000652219">
    <property type="component" value="Unassembled WGS sequence"/>
</dbReference>
<sequence>MEQSALETRRQNGVQPPCPLHDNGNTDLERIRSQLLREQEVNGMLLQYVEEQQFEQWLKQWLEQQQQAEDTWFCG</sequence>
<dbReference type="AlphaFoldDB" id="A0A8H6IMW8"/>
<dbReference type="EMBL" id="WIGN01000682">
    <property type="protein sequence ID" value="KAF6785575.1"/>
    <property type="molecule type" value="Genomic_DNA"/>
</dbReference>